<proteinExistence type="predicted"/>
<evidence type="ECO:0000259" key="2">
    <source>
        <dbReference type="Pfam" id="PF18917"/>
    </source>
</evidence>
<protein>
    <recommendedName>
        <fullName evidence="2">LiaI-LiaF-like transmembrane region domain-containing protein</fullName>
    </recommendedName>
</protein>
<keyword evidence="1" id="KW-0812">Transmembrane</keyword>
<feature type="transmembrane region" description="Helical" evidence="1">
    <location>
        <begin position="88"/>
        <end position="106"/>
    </location>
</feature>
<dbReference type="eggNOG" id="ENOG5032W6G">
    <property type="taxonomic scope" value="Bacteria"/>
</dbReference>
<feature type="transmembrane region" description="Helical" evidence="1">
    <location>
        <begin position="113"/>
        <end position="133"/>
    </location>
</feature>
<comment type="caution">
    <text evidence="3">The sequence shown here is derived from an EMBL/GenBank/DDBJ whole genome shotgun (WGS) entry which is preliminary data.</text>
</comment>
<organism evidence="3 4">
    <name type="scientific">Pseudobacteroides cellulosolvens ATCC 35603 = DSM 2933</name>
    <dbReference type="NCBI Taxonomy" id="398512"/>
    <lineage>
        <taxon>Bacteria</taxon>
        <taxon>Bacillati</taxon>
        <taxon>Bacillota</taxon>
        <taxon>Clostridia</taxon>
        <taxon>Eubacteriales</taxon>
        <taxon>Oscillospiraceae</taxon>
        <taxon>Pseudobacteroides</taxon>
    </lineage>
</organism>
<sequence>MKKNNPTLGIILLVIGGILLYNNFFHTNLFSMAYMWPMFVLGLGLVFELNYFTTNKAPGLLVPGGILTSLGLLFFFETFTHWRFSEMTWPIYPLAVAVGLFQLYLFSGRPKGLLVPVGILTAIGGSSFAIMFINRFTSFAAHNLYVPVILIILGVFFIFGRSEKKGEF</sequence>
<dbReference type="Proteomes" id="UP000036923">
    <property type="component" value="Unassembled WGS sequence"/>
</dbReference>
<evidence type="ECO:0000313" key="4">
    <source>
        <dbReference type="Proteomes" id="UP000036923"/>
    </source>
</evidence>
<dbReference type="OrthoDB" id="49365at2"/>
<reference evidence="4" key="1">
    <citation type="submission" date="2015-07" db="EMBL/GenBank/DDBJ databases">
        <title>Near-Complete Genome Sequence of the Cellulolytic Bacterium Bacteroides (Pseudobacteroides) cellulosolvens ATCC 35603.</title>
        <authorList>
            <person name="Dassa B."/>
            <person name="Utturkar S.M."/>
            <person name="Klingeman D.M."/>
            <person name="Hurt R.A."/>
            <person name="Keller M."/>
            <person name="Xu J."/>
            <person name="Reddy Y.H.K."/>
            <person name="Borovok I."/>
            <person name="Grinberg I.R."/>
            <person name="Lamed R."/>
            <person name="Zhivin O."/>
            <person name="Bayer E.A."/>
            <person name="Brown S.D."/>
        </authorList>
    </citation>
    <scope>NUCLEOTIDE SEQUENCE [LARGE SCALE GENOMIC DNA]</scope>
    <source>
        <strain evidence="4">DSM 2933</strain>
    </source>
</reference>
<accession>A0A0L6JK21</accession>
<evidence type="ECO:0000256" key="1">
    <source>
        <dbReference type="SAM" id="Phobius"/>
    </source>
</evidence>
<dbReference type="AlphaFoldDB" id="A0A0L6JK21"/>
<dbReference type="RefSeq" id="WP_036942198.1">
    <property type="nucleotide sequence ID" value="NZ_JQKC01000018.1"/>
</dbReference>
<name>A0A0L6JK21_9FIRM</name>
<feature type="transmembrane region" description="Helical" evidence="1">
    <location>
        <begin position="7"/>
        <end position="25"/>
    </location>
</feature>
<keyword evidence="4" id="KW-1185">Reference proteome</keyword>
<gene>
    <name evidence="3" type="ORF">Bccel_1473</name>
</gene>
<feature type="domain" description="LiaI-LiaF-like transmembrane region" evidence="2">
    <location>
        <begin position="7"/>
        <end position="47"/>
    </location>
</feature>
<dbReference type="Pfam" id="PF18917">
    <property type="entry name" value="LiaI-LiaF-like_TM1"/>
    <property type="match status" value="1"/>
</dbReference>
<keyword evidence="1" id="KW-1133">Transmembrane helix</keyword>
<feature type="transmembrane region" description="Helical" evidence="1">
    <location>
        <begin position="139"/>
        <end position="159"/>
    </location>
</feature>
<dbReference type="EMBL" id="LGTC01000001">
    <property type="protein sequence ID" value="KNY26211.1"/>
    <property type="molecule type" value="Genomic_DNA"/>
</dbReference>
<feature type="transmembrane region" description="Helical" evidence="1">
    <location>
        <begin position="31"/>
        <end position="52"/>
    </location>
</feature>
<dbReference type="PATRIC" id="fig|398512.5.peg.1532"/>
<keyword evidence="1" id="KW-0472">Membrane</keyword>
<dbReference type="InterPro" id="IPR043726">
    <property type="entry name" value="LiaI-LiaF-like_TM1"/>
</dbReference>
<evidence type="ECO:0000313" key="3">
    <source>
        <dbReference type="EMBL" id="KNY26211.1"/>
    </source>
</evidence>
<feature type="transmembrane region" description="Helical" evidence="1">
    <location>
        <begin position="59"/>
        <end position="76"/>
    </location>
</feature>